<comment type="caution">
    <text evidence="2">The sequence shown here is derived from an EMBL/GenBank/DDBJ whole genome shotgun (WGS) entry which is preliminary data.</text>
</comment>
<feature type="transmembrane region" description="Helical" evidence="1">
    <location>
        <begin position="63"/>
        <end position="81"/>
    </location>
</feature>
<reference evidence="2" key="1">
    <citation type="submission" date="2023-06" db="EMBL/GenBank/DDBJ databases">
        <title>Genome-scale phylogeny and comparative genomics of the fungal order Sordariales.</title>
        <authorList>
            <consortium name="Lawrence Berkeley National Laboratory"/>
            <person name="Hensen N."/>
            <person name="Bonometti L."/>
            <person name="Westerberg I."/>
            <person name="Brannstrom I.O."/>
            <person name="Guillou S."/>
            <person name="Cros-Aarteil S."/>
            <person name="Calhoun S."/>
            <person name="Haridas S."/>
            <person name="Kuo A."/>
            <person name="Mondo S."/>
            <person name="Pangilinan J."/>
            <person name="Riley R."/>
            <person name="Labutti K."/>
            <person name="Andreopoulos B."/>
            <person name="Lipzen A."/>
            <person name="Chen C."/>
            <person name="Yanf M."/>
            <person name="Daum C."/>
            <person name="Ng V."/>
            <person name="Clum A."/>
            <person name="Steindorff A."/>
            <person name="Ohm R."/>
            <person name="Martin F."/>
            <person name="Silar P."/>
            <person name="Natvig D."/>
            <person name="Lalanne C."/>
            <person name="Gautier V."/>
            <person name="Ament-Velasquez S.L."/>
            <person name="Kruys A."/>
            <person name="Hutchinson M.I."/>
            <person name="Powell A.J."/>
            <person name="Barry K."/>
            <person name="Miller A.N."/>
            <person name="Grigoriev I.V."/>
            <person name="Debuchy R."/>
            <person name="Gladieux P."/>
            <person name="Thoren M.H."/>
            <person name="Johannesson H."/>
        </authorList>
    </citation>
    <scope>NUCLEOTIDE SEQUENCE</scope>
    <source>
        <strain evidence="2">SMH2532-1</strain>
    </source>
</reference>
<evidence type="ECO:0000313" key="2">
    <source>
        <dbReference type="EMBL" id="KAK0646945.1"/>
    </source>
</evidence>
<organism evidence="2 3">
    <name type="scientific">Cercophora newfieldiana</name>
    <dbReference type="NCBI Taxonomy" id="92897"/>
    <lineage>
        <taxon>Eukaryota</taxon>
        <taxon>Fungi</taxon>
        <taxon>Dikarya</taxon>
        <taxon>Ascomycota</taxon>
        <taxon>Pezizomycotina</taxon>
        <taxon>Sordariomycetes</taxon>
        <taxon>Sordariomycetidae</taxon>
        <taxon>Sordariales</taxon>
        <taxon>Lasiosphaeriaceae</taxon>
        <taxon>Cercophora</taxon>
    </lineage>
</organism>
<keyword evidence="1" id="KW-1133">Transmembrane helix</keyword>
<feature type="transmembrane region" description="Helical" evidence="1">
    <location>
        <begin position="184"/>
        <end position="207"/>
    </location>
</feature>
<dbReference type="EMBL" id="JAULSV010000004">
    <property type="protein sequence ID" value="KAK0646945.1"/>
    <property type="molecule type" value="Genomic_DNA"/>
</dbReference>
<keyword evidence="1" id="KW-0472">Membrane</keyword>
<name>A0AA39Y7R3_9PEZI</name>
<feature type="transmembrane region" description="Helical" evidence="1">
    <location>
        <begin position="140"/>
        <end position="164"/>
    </location>
</feature>
<proteinExistence type="predicted"/>
<gene>
    <name evidence="2" type="ORF">B0T16DRAFT_391283</name>
</gene>
<dbReference type="Proteomes" id="UP001174936">
    <property type="component" value="Unassembled WGS sequence"/>
</dbReference>
<feature type="transmembrane region" description="Helical" evidence="1">
    <location>
        <begin position="219"/>
        <end position="241"/>
    </location>
</feature>
<evidence type="ECO:0000313" key="3">
    <source>
        <dbReference type="Proteomes" id="UP001174936"/>
    </source>
</evidence>
<feature type="transmembrane region" description="Helical" evidence="1">
    <location>
        <begin position="20"/>
        <end position="42"/>
    </location>
</feature>
<accession>A0AA39Y7R3</accession>
<feature type="transmembrane region" description="Helical" evidence="1">
    <location>
        <begin position="101"/>
        <end position="119"/>
    </location>
</feature>
<evidence type="ECO:0000256" key="1">
    <source>
        <dbReference type="SAM" id="Phobius"/>
    </source>
</evidence>
<protein>
    <submittedName>
        <fullName evidence="2">Uncharacterized protein</fullName>
    </submittedName>
</protein>
<keyword evidence="1" id="KW-0812">Transmembrane</keyword>
<keyword evidence="3" id="KW-1185">Reference proteome</keyword>
<sequence length="437" mass="49345">MVYNQTLALSELPDQPLIQIEIADAVFVTIWFISSVVFSITLDLLVSSKRQNPTWPEFKTIRTGTWILALWYLLMVVDRWMCFDKVAVKYSYVVFLPIREVPRVASTVLLLWGTYLVVWKELEDKFSRPFQKAMWFAAKCGIFIMSLLSIFYVVLDLALSITWLDFVNVTVINGIASKRTSFEVAMNAFYMLFSLLTLAEAVYALTLQTVRVHGTAQRTRVFLLVAATLIFLKSLIAFGIVADVANKPEPTRRDMRLRADVADGLVAFFYLAVMCWMARMAASPFDPQGGDARLVASDVRRYVLRLLEERTNGARTGAPPFEKILREVEEKIDDLLAEGPFSQHLDVDAPYKRNVVLGCVEQMRSEFGGYGGNAEFTPRRPSPFDFTTQFSLGRKGGKSQLAASSTHQTAALLWDGFPVSRSLDIDDSICECKFFAD</sequence>
<feature type="transmembrane region" description="Helical" evidence="1">
    <location>
        <begin position="261"/>
        <end position="278"/>
    </location>
</feature>
<dbReference type="AlphaFoldDB" id="A0AA39Y7R3"/>